<dbReference type="OrthoDB" id="1720282at2759"/>
<dbReference type="Gene3D" id="3.60.10.10">
    <property type="entry name" value="Endonuclease/exonuclease/phosphatase"/>
    <property type="match status" value="1"/>
</dbReference>
<reference evidence="1" key="1">
    <citation type="submission" date="2020-03" db="EMBL/GenBank/DDBJ databases">
        <title>Castanea mollissima Vanexum genome sequencing.</title>
        <authorList>
            <person name="Staton M."/>
        </authorList>
    </citation>
    <scope>NUCLEOTIDE SEQUENCE</scope>
    <source>
        <tissue evidence="1">Leaf</tissue>
    </source>
</reference>
<protein>
    <recommendedName>
        <fullName evidence="3">Endonuclease/exonuclease/phosphatase domain-containing protein</fullName>
    </recommendedName>
</protein>
<accession>A0A8J4R1B9</accession>
<proteinExistence type="predicted"/>
<dbReference type="PANTHER" id="PTHR35218:SF9">
    <property type="entry name" value="ENDONUCLEASE_EXONUCLEASE_PHOSPHATASE DOMAIN-CONTAINING PROTEIN"/>
    <property type="match status" value="1"/>
</dbReference>
<dbReference type="PANTHER" id="PTHR35218">
    <property type="entry name" value="RNASE H DOMAIN-CONTAINING PROTEIN"/>
    <property type="match status" value="1"/>
</dbReference>
<gene>
    <name evidence="1" type="ORF">CMV_020363</name>
</gene>
<dbReference type="SUPFAM" id="SSF56219">
    <property type="entry name" value="DNase I-like"/>
    <property type="match status" value="1"/>
</dbReference>
<evidence type="ECO:0008006" key="3">
    <source>
        <dbReference type="Google" id="ProtNLM"/>
    </source>
</evidence>
<organism evidence="1 2">
    <name type="scientific">Castanea mollissima</name>
    <name type="common">Chinese chestnut</name>
    <dbReference type="NCBI Taxonomy" id="60419"/>
    <lineage>
        <taxon>Eukaryota</taxon>
        <taxon>Viridiplantae</taxon>
        <taxon>Streptophyta</taxon>
        <taxon>Embryophyta</taxon>
        <taxon>Tracheophyta</taxon>
        <taxon>Spermatophyta</taxon>
        <taxon>Magnoliopsida</taxon>
        <taxon>eudicotyledons</taxon>
        <taxon>Gunneridae</taxon>
        <taxon>Pentapetalae</taxon>
        <taxon>rosids</taxon>
        <taxon>fabids</taxon>
        <taxon>Fagales</taxon>
        <taxon>Fagaceae</taxon>
        <taxon>Castanea</taxon>
    </lineage>
</organism>
<sequence length="159" mass="17817">MGREEAVTIIIVQHTMGLITFRLTPNTQPCNLLAPLPTEWMTGHAHMINPFNFLPMKILDWNCRGAGNLNICKNFTDMVCSHRPSIAVILETRISGQRANFVSSSLSFDNVCRSDADGFRGCIWILWNARDITLDILSVNDQSIHAFVQVNASNPSSNW</sequence>
<name>A0A8J4R1B9_9ROSI</name>
<keyword evidence="2" id="KW-1185">Reference proteome</keyword>
<evidence type="ECO:0000313" key="1">
    <source>
        <dbReference type="EMBL" id="KAF3954271.1"/>
    </source>
</evidence>
<dbReference type="AlphaFoldDB" id="A0A8J4R1B9"/>
<dbReference type="InterPro" id="IPR036691">
    <property type="entry name" value="Endo/exonu/phosph_ase_sf"/>
</dbReference>
<dbReference type="Proteomes" id="UP000737018">
    <property type="component" value="Unassembled WGS sequence"/>
</dbReference>
<evidence type="ECO:0000313" key="2">
    <source>
        <dbReference type="Proteomes" id="UP000737018"/>
    </source>
</evidence>
<dbReference type="EMBL" id="JRKL02003762">
    <property type="protein sequence ID" value="KAF3954271.1"/>
    <property type="molecule type" value="Genomic_DNA"/>
</dbReference>
<comment type="caution">
    <text evidence="1">The sequence shown here is derived from an EMBL/GenBank/DDBJ whole genome shotgun (WGS) entry which is preliminary data.</text>
</comment>